<keyword evidence="2" id="KW-0547">Nucleotide-binding</keyword>
<dbReference type="PANTHER" id="PTHR42939:SF1">
    <property type="entry name" value="ABC TRANSPORTER ATP-BINDING PROTEIN ALBC-RELATED"/>
    <property type="match status" value="1"/>
</dbReference>
<dbReference type="SUPFAM" id="SSF52540">
    <property type="entry name" value="P-loop containing nucleoside triphosphate hydrolases"/>
    <property type="match status" value="1"/>
</dbReference>
<dbReference type="OrthoDB" id="9804819at2"/>
<dbReference type="Pfam" id="PF00005">
    <property type="entry name" value="ABC_tran"/>
    <property type="match status" value="1"/>
</dbReference>
<evidence type="ECO:0000259" key="4">
    <source>
        <dbReference type="Pfam" id="PF00005"/>
    </source>
</evidence>
<dbReference type="GO" id="GO:0016887">
    <property type="term" value="F:ATP hydrolysis activity"/>
    <property type="evidence" value="ECO:0007669"/>
    <property type="project" value="InterPro"/>
</dbReference>
<evidence type="ECO:0000313" key="5">
    <source>
        <dbReference type="EMBL" id="MTH54093.1"/>
    </source>
</evidence>
<dbReference type="InterPro" id="IPR051782">
    <property type="entry name" value="ABC_Transporter_VariousFunc"/>
</dbReference>
<gene>
    <name evidence="5" type="ORF">GKZ89_11800</name>
</gene>
<dbReference type="PANTHER" id="PTHR42939">
    <property type="entry name" value="ABC TRANSPORTER ATP-BINDING PROTEIN ALBC-RELATED"/>
    <property type="match status" value="1"/>
</dbReference>
<evidence type="ECO:0000256" key="2">
    <source>
        <dbReference type="ARBA" id="ARBA00022741"/>
    </source>
</evidence>
<dbReference type="AlphaFoldDB" id="A0A7X2S5J4"/>
<keyword evidence="3 5" id="KW-0067">ATP-binding</keyword>
<evidence type="ECO:0000256" key="1">
    <source>
        <dbReference type="ARBA" id="ARBA00022448"/>
    </source>
</evidence>
<dbReference type="RefSeq" id="WP_155112620.1">
    <property type="nucleotide sequence ID" value="NZ_WMIB01000011.1"/>
</dbReference>
<dbReference type="InterPro" id="IPR027417">
    <property type="entry name" value="P-loop_NTPase"/>
</dbReference>
<name>A0A7X2S5J4_9BACI</name>
<proteinExistence type="predicted"/>
<dbReference type="Proteomes" id="UP000434639">
    <property type="component" value="Unassembled WGS sequence"/>
</dbReference>
<dbReference type="EMBL" id="WMIB01000011">
    <property type="protein sequence ID" value="MTH54093.1"/>
    <property type="molecule type" value="Genomic_DNA"/>
</dbReference>
<dbReference type="Gene3D" id="3.40.50.300">
    <property type="entry name" value="P-loop containing nucleotide triphosphate hydrolases"/>
    <property type="match status" value="1"/>
</dbReference>
<evidence type="ECO:0000256" key="3">
    <source>
        <dbReference type="ARBA" id="ARBA00022840"/>
    </source>
</evidence>
<dbReference type="InterPro" id="IPR003439">
    <property type="entry name" value="ABC_transporter-like_ATP-bd"/>
</dbReference>
<keyword evidence="6" id="KW-1185">Reference proteome</keyword>
<dbReference type="GO" id="GO:0005524">
    <property type="term" value="F:ATP binding"/>
    <property type="evidence" value="ECO:0007669"/>
    <property type="project" value="UniProtKB-KW"/>
</dbReference>
<reference evidence="5 6" key="1">
    <citation type="journal article" date="2017" name="Int. J. Syst. Evol. Microbiol.">
        <title>Bacillus mangrovi sp. nov., isolated from a sediment sample from a mangrove forest.</title>
        <authorList>
            <person name="Gupta V."/>
            <person name="Singh P.K."/>
            <person name="Korpole S."/>
            <person name="Tanuku N.R.S."/>
            <person name="Pinnaka A.K."/>
        </authorList>
    </citation>
    <scope>NUCLEOTIDE SEQUENCE [LARGE SCALE GENOMIC DNA]</scope>
    <source>
        <strain evidence="5 6">KCTC 33872</strain>
    </source>
</reference>
<sequence length="158" mass="17671">MILMLALSNSSLNLVITSVSSPLGRFTASEFCDAFSISINRMIIPPKWIENKKILHDFNIEIGSCKIHALLGPNGAGKTSLLKTILGISELNSGEILFKDEVLNIPYSKNTRRKIGHLPDEPILSNFLTGLENLSYMNYINGNPQKMEHHLAYLRKMD</sequence>
<keyword evidence="1" id="KW-0813">Transport</keyword>
<feature type="domain" description="ABC transporter" evidence="4">
    <location>
        <begin position="55"/>
        <end position="151"/>
    </location>
</feature>
<organism evidence="5 6">
    <name type="scientific">Metabacillus mangrovi</name>
    <dbReference type="NCBI Taxonomy" id="1491830"/>
    <lineage>
        <taxon>Bacteria</taxon>
        <taxon>Bacillati</taxon>
        <taxon>Bacillota</taxon>
        <taxon>Bacilli</taxon>
        <taxon>Bacillales</taxon>
        <taxon>Bacillaceae</taxon>
        <taxon>Metabacillus</taxon>
    </lineage>
</organism>
<protein>
    <submittedName>
        <fullName evidence="5">ATP-binding cassette domain-containing protein</fullName>
    </submittedName>
</protein>
<accession>A0A7X2S5J4</accession>
<comment type="caution">
    <text evidence="5">The sequence shown here is derived from an EMBL/GenBank/DDBJ whole genome shotgun (WGS) entry which is preliminary data.</text>
</comment>
<evidence type="ECO:0000313" key="6">
    <source>
        <dbReference type="Proteomes" id="UP000434639"/>
    </source>
</evidence>